<dbReference type="UniPathway" id="UPA00973"/>
<keyword evidence="2 7" id="KW-0441">Lipid A biosynthesis</keyword>
<keyword evidence="4 7" id="KW-0677">Repeat</keyword>
<dbReference type="InterPro" id="IPR001451">
    <property type="entry name" value="Hexapep"/>
</dbReference>
<dbReference type="Pfam" id="PF00132">
    <property type="entry name" value="Hexapep"/>
    <property type="match status" value="4"/>
</dbReference>
<dbReference type="InterPro" id="IPR020573">
    <property type="entry name" value="UDP_GlcNAc_AcTrfase_non-rep"/>
</dbReference>
<comment type="similarity">
    <text evidence="7">Belongs to the transferase hexapeptide repeat family. LpxD subfamily.</text>
</comment>
<comment type="function">
    <text evidence="7">Catalyzes the N-acylation of UDP-3-O-acylglucosamine using 3-hydroxyacyl-ACP as the acyl donor. Is involved in the biosynthesis of lipid A, a phosphorylated glycolipid that anchors the lipopolysaccharide to the outer membrane of the cell.</text>
</comment>
<feature type="active site" description="Proton acceptor" evidence="7">
    <location>
        <position position="239"/>
    </location>
</feature>
<dbReference type="GO" id="GO:0009245">
    <property type="term" value="P:lipid A biosynthetic process"/>
    <property type="evidence" value="ECO:0007669"/>
    <property type="project" value="UniProtKB-UniRule"/>
</dbReference>
<dbReference type="GO" id="GO:0103118">
    <property type="term" value="F:UDP-3-O-[(3R)-3-hydroxyacyl]-glucosamine N-acyltransferase activity"/>
    <property type="evidence" value="ECO:0007669"/>
    <property type="project" value="UniProtKB-EC"/>
</dbReference>
<evidence type="ECO:0000256" key="6">
    <source>
        <dbReference type="ARBA" id="ARBA00023315"/>
    </source>
</evidence>
<dbReference type="PANTHER" id="PTHR43378">
    <property type="entry name" value="UDP-3-O-ACYLGLUCOSAMINE N-ACYLTRANSFERASE"/>
    <property type="match status" value="1"/>
</dbReference>
<organism evidence="9">
    <name type="scientific">uncultured Chthoniobacterales bacterium</name>
    <dbReference type="NCBI Taxonomy" id="1836801"/>
    <lineage>
        <taxon>Bacteria</taxon>
        <taxon>Pseudomonadati</taxon>
        <taxon>Verrucomicrobiota</taxon>
        <taxon>Spartobacteria</taxon>
        <taxon>Chthoniobacterales</taxon>
        <taxon>environmental samples</taxon>
    </lineage>
</organism>
<comment type="pathway">
    <text evidence="7">Bacterial outer membrane biogenesis; LPS lipid A biosynthesis.</text>
</comment>
<comment type="catalytic activity">
    <reaction evidence="7">
        <text>a UDP-3-O-[(3R)-3-hydroxyacyl]-alpha-D-glucosamine + a (3R)-hydroxyacyl-[ACP] = a UDP-2-N,3-O-bis[(3R)-3-hydroxyacyl]-alpha-D-glucosamine + holo-[ACP] + H(+)</text>
        <dbReference type="Rhea" id="RHEA:53836"/>
        <dbReference type="Rhea" id="RHEA-COMP:9685"/>
        <dbReference type="Rhea" id="RHEA-COMP:9945"/>
        <dbReference type="ChEBI" id="CHEBI:15378"/>
        <dbReference type="ChEBI" id="CHEBI:64479"/>
        <dbReference type="ChEBI" id="CHEBI:78827"/>
        <dbReference type="ChEBI" id="CHEBI:137740"/>
        <dbReference type="ChEBI" id="CHEBI:137748"/>
        <dbReference type="EC" id="2.3.1.191"/>
    </reaction>
</comment>
<dbReference type="NCBIfam" id="NF002060">
    <property type="entry name" value="PRK00892.1"/>
    <property type="match status" value="1"/>
</dbReference>
<dbReference type="EMBL" id="CADCTA010000031">
    <property type="protein sequence ID" value="CAA9218602.1"/>
    <property type="molecule type" value="Genomic_DNA"/>
</dbReference>
<dbReference type="Gene3D" id="2.160.10.10">
    <property type="entry name" value="Hexapeptide repeat proteins"/>
    <property type="match status" value="1"/>
</dbReference>
<reference evidence="9" key="1">
    <citation type="submission" date="2020-02" db="EMBL/GenBank/DDBJ databases">
        <authorList>
            <person name="Meier V. D."/>
        </authorList>
    </citation>
    <scope>NUCLEOTIDE SEQUENCE</scope>
    <source>
        <strain evidence="9">AVDCRST_MAG42</strain>
    </source>
</reference>
<dbReference type="NCBIfam" id="TIGR01853">
    <property type="entry name" value="lipid_A_lpxD"/>
    <property type="match status" value="1"/>
</dbReference>
<feature type="domain" description="UDP-3-O-[3-hydroxymyristoyl] glucosamine N-acyltransferase non-repeat region" evidence="8">
    <location>
        <begin position="23"/>
        <end position="85"/>
    </location>
</feature>
<dbReference type="InterPro" id="IPR011004">
    <property type="entry name" value="Trimer_LpxA-like_sf"/>
</dbReference>
<dbReference type="Gene3D" id="3.40.1390.10">
    <property type="entry name" value="MurE/MurF, N-terminal domain"/>
    <property type="match status" value="1"/>
</dbReference>
<evidence type="ECO:0000256" key="5">
    <source>
        <dbReference type="ARBA" id="ARBA00023098"/>
    </source>
</evidence>
<evidence type="ECO:0000256" key="3">
    <source>
        <dbReference type="ARBA" id="ARBA00022679"/>
    </source>
</evidence>
<evidence type="ECO:0000256" key="2">
    <source>
        <dbReference type="ARBA" id="ARBA00022556"/>
    </source>
</evidence>
<comment type="subunit">
    <text evidence="7">Homotrimer.</text>
</comment>
<gene>
    <name evidence="7" type="primary">lpxD</name>
    <name evidence="9" type="ORF">AVDCRST_MAG42-446</name>
</gene>
<evidence type="ECO:0000256" key="1">
    <source>
        <dbReference type="ARBA" id="ARBA00022516"/>
    </source>
</evidence>
<keyword evidence="1 7" id="KW-0444">Lipid biosynthesis</keyword>
<evidence type="ECO:0000256" key="4">
    <source>
        <dbReference type="ARBA" id="ARBA00022737"/>
    </source>
</evidence>
<dbReference type="AlphaFoldDB" id="A0A6J4HDL6"/>
<dbReference type="PANTHER" id="PTHR43378:SF2">
    <property type="entry name" value="UDP-3-O-ACYLGLUCOSAMINE N-ACYLTRANSFERASE 1, MITOCHONDRIAL-RELATED"/>
    <property type="match status" value="1"/>
</dbReference>
<sequence length="339" mass="35904">MTFTLQELAARSGGELLGDPAQVITGAASLPEAVPGEISFFANPKYMPLLRKSRASAVFVPTDFGESIAAAQIRVANPGKAFEQVVLSLAPPPIRFAPGVHPTAVVAPDATLGERVSIQPHAVIEPGAAIGDDTVIGANSYVGHGTHIGRACMIYPQVMLRERTLVGDRVIIHSGTIIGADGFGFEFVEGRQQKIPQIGIVQIDDDVEIGANTTIDRARFGRTWIKEGAKIDNLVQIAHNVVIGRHSVVAAQTGIAGSSRVGDYVMIGGNVGVTDHVEIGDRNIIGARTGVSKDLPVNGGTWWGTVAVPAREAKQQLAWVHRLGQLFARVKAIEKKLGM</sequence>
<dbReference type="InterPro" id="IPR007691">
    <property type="entry name" value="LpxD"/>
</dbReference>
<keyword evidence="3 7" id="KW-0808">Transferase</keyword>
<dbReference type="GO" id="GO:0016020">
    <property type="term" value="C:membrane"/>
    <property type="evidence" value="ECO:0007669"/>
    <property type="project" value="GOC"/>
</dbReference>
<dbReference type="Pfam" id="PF04613">
    <property type="entry name" value="LpxD"/>
    <property type="match status" value="1"/>
</dbReference>
<dbReference type="CDD" id="cd03352">
    <property type="entry name" value="LbH_LpxD"/>
    <property type="match status" value="1"/>
</dbReference>
<dbReference type="SUPFAM" id="SSF51161">
    <property type="entry name" value="Trimeric LpxA-like enzymes"/>
    <property type="match status" value="1"/>
</dbReference>
<dbReference type="EC" id="2.3.1.191" evidence="7"/>
<protein>
    <recommendedName>
        <fullName evidence="7">UDP-3-O-acylglucosamine N-acyltransferase</fullName>
        <ecNumber evidence="7">2.3.1.191</ecNumber>
    </recommendedName>
</protein>
<proteinExistence type="inferred from homology"/>
<evidence type="ECO:0000256" key="7">
    <source>
        <dbReference type="HAMAP-Rule" id="MF_00523"/>
    </source>
</evidence>
<keyword evidence="6 7" id="KW-0012">Acyltransferase</keyword>
<dbReference type="HAMAP" id="MF_00523">
    <property type="entry name" value="LpxD"/>
    <property type="match status" value="1"/>
</dbReference>
<evidence type="ECO:0000313" key="9">
    <source>
        <dbReference type="EMBL" id="CAA9218602.1"/>
    </source>
</evidence>
<name>A0A6J4HDL6_9BACT</name>
<keyword evidence="5 7" id="KW-0443">Lipid metabolism</keyword>
<evidence type="ECO:0000259" key="8">
    <source>
        <dbReference type="Pfam" id="PF04613"/>
    </source>
</evidence>
<dbReference type="GO" id="GO:0016410">
    <property type="term" value="F:N-acyltransferase activity"/>
    <property type="evidence" value="ECO:0007669"/>
    <property type="project" value="InterPro"/>
</dbReference>
<accession>A0A6J4HDL6</accession>